<name>A0A4P6JN82_KTERU</name>
<evidence type="ECO:0000313" key="2">
    <source>
        <dbReference type="Proteomes" id="UP000290365"/>
    </source>
</evidence>
<dbReference type="EMBL" id="CP035758">
    <property type="protein sequence ID" value="QBD76758.1"/>
    <property type="molecule type" value="Genomic_DNA"/>
</dbReference>
<protein>
    <submittedName>
        <fullName evidence="1">Uncharacterized protein</fullName>
    </submittedName>
</protein>
<evidence type="ECO:0000313" key="1">
    <source>
        <dbReference type="EMBL" id="QBD76758.1"/>
    </source>
</evidence>
<proteinExistence type="predicted"/>
<dbReference type="Proteomes" id="UP000290365">
    <property type="component" value="Chromosome"/>
</dbReference>
<dbReference type="RefSeq" id="WP_129887822.1">
    <property type="nucleotide sequence ID" value="NZ_CP035758.1"/>
</dbReference>
<organism evidence="1 2">
    <name type="scientific">Ktedonosporobacter rubrisoli</name>
    <dbReference type="NCBI Taxonomy" id="2509675"/>
    <lineage>
        <taxon>Bacteria</taxon>
        <taxon>Bacillati</taxon>
        <taxon>Chloroflexota</taxon>
        <taxon>Ktedonobacteria</taxon>
        <taxon>Ktedonobacterales</taxon>
        <taxon>Ktedonosporobacteraceae</taxon>
        <taxon>Ktedonosporobacter</taxon>
    </lineage>
</organism>
<gene>
    <name evidence="1" type="ORF">EPA93_12375</name>
</gene>
<dbReference type="AlphaFoldDB" id="A0A4P6JN82"/>
<sequence length="64" mass="7110">MGMTTYTPIISTNVDDSLLSEFNLDIRTSLQEENRVEGDYNVYTDTCATCDFNTTCAATCSYSC</sequence>
<reference evidence="1 2" key="1">
    <citation type="submission" date="2019-01" db="EMBL/GenBank/DDBJ databases">
        <title>Ktedonosporobacter rubrisoli SCAWS-G2.</title>
        <authorList>
            <person name="Huang Y."/>
            <person name="Yan B."/>
        </authorList>
    </citation>
    <scope>NUCLEOTIDE SEQUENCE [LARGE SCALE GENOMIC DNA]</scope>
    <source>
        <strain evidence="1 2">SCAWS-G2</strain>
    </source>
</reference>
<accession>A0A4P6JN82</accession>
<keyword evidence="2" id="KW-1185">Reference proteome</keyword>
<dbReference type="KEGG" id="kbs:EPA93_12375"/>